<dbReference type="EMBL" id="CP002408">
    <property type="protein sequence ID" value="AFU59526.1"/>
    <property type="molecule type" value="Genomic_DNA"/>
</dbReference>
<dbReference type="InParanoid" id="K0IDQ4"/>
<keyword evidence="3" id="KW-1185">Reference proteome</keyword>
<dbReference type="Proteomes" id="UP000008037">
    <property type="component" value="Chromosome"/>
</dbReference>
<proteinExistence type="predicted"/>
<name>K0IDQ4_NITGG</name>
<accession>K0IDQ4</accession>
<dbReference type="HOGENOM" id="CLU_2893370_0_0_2"/>
<gene>
    <name evidence="2" type="ordered locus">Ngar_c26040</name>
</gene>
<dbReference type="GeneID" id="13794623"/>
<dbReference type="KEGG" id="nga:Ngar_c26040"/>
<evidence type="ECO:0000313" key="3">
    <source>
        <dbReference type="Proteomes" id="UP000008037"/>
    </source>
</evidence>
<protein>
    <submittedName>
        <fullName evidence="2">Uncharacterized protein</fullName>
    </submittedName>
</protein>
<organism evidence="2 3">
    <name type="scientific">Nitrososphaera gargensis (strain Ga9.2)</name>
    <dbReference type="NCBI Taxonomy" id="1237085"/>
    <lineage>
        <taxon>Archaea</taxon>
        <taxon>Nitrososphaerota</taxon>
        <taxon>Nitrososphaeria</taxon>
        <taxon>Nitrososphaerales</taxon>
        <taxon>Nitrososphaeraceae</taxon>
        <taxon>Nitrososphaera</taxon>
    </lineage>
</organism>
<keyword evidence="1" id="KW-0812">Transmembrane</keyword>
<dbReference type="AlphaFoldDB" id="K0IDQ4"/>
<keyword evidence="1" id="KW-1133">Transmembrane helix</keyword>
<evidence type="ECO:0000256" key="1">
    <source>
        <dbReference type="SAM" id="Phobius"/>
    </source>
</evidence>
<dbReference type="BioCyc" id="CNIT1237085:G1324-2604-MONOMER"/>
<sequence length="62" mass="7376">MALPTHSLGYWDSYDDKLAMIIEEPYSQLFLTIVVVYLIWLRTIIYARNHHDHKKKKNASIN</sequence>
<keyword evidence="1" id="KW-0472">Membrane</keyword>
<evidence type="ECO:0000313" key="2">
    <source>
        <dbReference type="EMBL" id="AFU59526.1"/>
    </source>
</evidence>
<feature type="transmembrane region" description="Helical" evidence="1">
    <location>
        <begin position="26"/>
        <end position="47"/>
    </location>
</feature>
<reference evidence="2 3" key="1">
    <citation type="journal article" date="2012" name="Environ. Microbiol.">
        <title>The genome of the ammonia-oxidizing Candidatus Nitrososphaera gargensis: insights into metabolic versatility and environmental adaptations.</title>
        <authorList>
            <person name="Spang A."/>
            <person name="Poehlein A."/>
            <person name="Offre P."/>
            <person name="Zumbragel S."/>
            <person name="Haider S."/>
            <person name="Rychlik N."/>
            <person name="Nowka B."/>
            <person name="Schmeisser C."/>
            <person name="Lebedeva E.V."/>
            <person name="Rattei T."/>
            <person name="Bohm C."/>
            <person name="Schmid M."/>
            <person name="Galushko A."/>
            <person name="Hatzenpichler R."/>
            <person name="Weinmaier T."/>
            <person name="Daniel R."/>
            <person name="Schleper C."/>
            <person name="Spieck E."/>
            <person name="Streit W."/>
            <person name="Wagner M."/>
        </authorList>
    </citation>
    <scope>NUCLEOTIDE SEQUENCE [LARGE SCALE GENOMIC DNA]</scope>
    <source>
        <strain evidence="3">Ga9.2</strain>
    </source>
</reference>
<dbReference type="RefSeq" id="WP_015020061.1">
    <property type="nucleotide sequence ID" value="NC_018719.1"/>
</dbReference>